<gene>
    <name evidence="1" type="ORF">SK3146_02349</name>
</gene>
<dbReference type="EMBL" id="CP027059">
    <property type="protein sequence ID" value="UQZ83188.1"/>
    <property type="molecule type" value="Genomic_DNA"/>
</dbReference>
<proteinExistence type="predicted"/>
<evidence type="ECO:0000313" key="1">
    <source>
        <dbReference type="EMBL" id="UQZ83188.1"/>
    </source>
</evidence>
<dbReference type="RefSeq" id="WP_249865248.1">
    <property type="nucleotide sequence ID" value="NZ_CP027059.1"/>
</dbReference>
<name>A0ABY4RNP7_9BACL</name>
<accession>A0ABY4RNP7</accession>
<reference evidence="1" key="1">
    <citation type="submission" date="2018-02" db="EMBL/GenBank/DDBJ databases">
        <authorList>
            <person name="Kim S.-K."/>
            <person name="Jung H.-I."/>
            <person name="Lee S.-W."/>
        </authorList>
    </citation>
    <scope>NUCLEOTIDE SEQUENCE</scope>
    <source>
        <strain evidence="1">SK3146</strain>
    </source>
</reference>
<reference evidence="1" key="2">
    <citation type="journal article" date="2021" name="J Anim Sci Technol">
        <title>Complete genome sequence of Paenibacillus konkukensis sp. nov. SK3146 as a potential probiotic strain.</title>
        <authorList>
            <person name="Jung H.I."/>
            <person name="Park S."/>
            <person name="Niu K.M."/>
            <person name="Lee S.W."/>
            <person name="Kothari D."/>
            <person name="Yi K.J."/>
            <person name="Kim S.K."/>
        </authorList>
    </citation>
    <scope>NUCLEOTIDE SEQUENCE</scope>
    <source>
        <strain evidence="1">SK3146</strain>
    </source>
</reference>
<dbReference type="Proteomes" id="UP001057134">
    <property type="component" value="Chromosome"/>
</dbReference>
<sequence length="62" mass="6577">MKIISRALYIAIALGVVLVLSSYGGEGNAGAPAASNPMKANQQQFDRMHDTQVSYVHGGSRK</sequence>
<protein>
    <submittedName>
        <fullName evidence="1">Uncharacterized protein</fullName>
    </submittedName>
</protein>
<keyword evidence="2" id="KW-1185">Reference proteome</keyword>
<evidence type="ECO:0000313" key="2">
    <source>
        <dbReference type="Proteomes" id="UP001057134"/>
    </source>
</evidence>
<organism evidence="1 2">
    <name type="scientific">Paenibacillus konkukensis</name>
    <dbReference type="NCBI Taxonomy" id="2020716"/>
    <lineage>
        <taxon>Bacteria</taxon>
        <taxon>Bacillati</taxon>
        <taxon>Bacillota</taxon>
        <taxon>Bacilli</taxon>
        <taxon>Bacillales</taxon>
        <taxon>Paenibacillaceae</taxon>
        <taxon>Paenibacillus</taxon>
    </lineage>
</organism>